<dbReference type="PANTHER" id="PTHR37296:SF1">
    <property type="entry name" value="CONSERVED VIRULENCE FACTOR B"/>
    <property type="match status" value="1"/>
</dbReference>
<dbReference type="PANTHER" id="PTHR37296">
    <property type="entry name" value="CONSERVED VIRULENCE FACTOR B"/>
    <property type="match status" value="1"/>
</dbReference>
<evidence type="ECO:0000313" key="4">
    <source>
        <dbReference type="Proteomes" id="UP000634529"/>
    </source>
</evidence>
<dbReference type="InterPro" id="IPR048588">
    <property type="entry name" value="CvfB_S1_2nd"/>
</dbReference>
<dbReference type="InterPro" id="IPR003029">
    <property type="entry name" value="S1_domain"/>
</dbReference>
<gene>
    <name evidence="3" type="ORF">IFO66_12105</name>
</gene>
<dbReference type="Proteomes" id="UP000634529">
    <property type="component" value="Unassembled WGS sequence"/>
</dbReference>
<dbReference type="InterPro" id="IPR040764">
    <property type="entry name" value="CvfB_WH"/>
</dbReference>
<dbReference type="Pfam" id="PF21543">
    <property type="entry name" value="CvfB_2nd"/>
    <property type="match status" value="1"/>
</dbReference>
<accession>A0ABR9AYF7</accession>
<dbReference type="InterPro" id="IPR012340">
    <property type="entry name" value="NA-bd_OB-fold"/>
</dbReference>
<dbReference type="InterPro" id="IPR048587">
    <property type="entry name" value="CvfB_S1_3rd"/>
</dbReference>
<dbReference type="InterPro" id="IPR036388">
    <property type="entry name" value="WH-like_DNA-bd_sf"/>
</dbReference>
<name>A0ABR9AYF7_9BACL</name>
<organism evidence="3 4">
    <name type="scientific">Paenibacillus arenosi</name>
    <dbReference type="NCBI Taxonomy" id="2774142"/>
    <lineage>
        <taxon>Bacteria</taxon>
        <taxon>Bacillati</taxon>
        <taxon>Bacillota</taxon>
        <taxon>Bacilli</taxon>
        <taxon>Bacillales</taxon>
        <taxon>Paenibacillaceae</taxon>
        <taxon>Paenibacillus</taxon>
    </lineage>
</organism>
<evidence type="ECO:0000313" key="3">
    <source>
        <dbReference type="EMBL" id="MBD8499047.1"/>
    </source>
</evidence>
<dbReference type="Gene3D" id="1.10.10.10">
    <property type="entry name" value="Winged helix-like DNA-binding domain superfamily/Winged helix DNA-binding domain"/>
    <property type="match status" value="1"/>
</dbReference>
<sequence>MTLTAGTIQRLRVAREVSPFGYFLTDEEHDVILHYTELTREIHIEEELDVFLFFDTEDRLASTMKRPALTLNEVGLVKVADHTRYGYFLEIGIGRQLLLPKFELPDFEPLYPEVGDSVYVKMIHDKYGRLMAKLATEEDLAPLVFHAPTTWMNTWQDAIVYRALKMGTFFVIQGGLLGFGAIGLLHQSQRPTALRIGERVRVRISHVREDGRVNVTLAERKEVGMDQDAEKLYKLIKERSNGAMPYSDETPADVVKQRFNTSKSSFKRAMGRLMKAGLIVQEGSWTKLTESGEATSIEDAMHMLSMMPSQPKRPAPASQAPRGKAGQGGAPRKPFASDRAQQGERGQRSGSTKPSDRQHRAGAGTGHGANSSFGQQRSASRPSPSTNRSAWADQNKPKSDR</sequence>
<keyword evidence="4" id="KW-1185">Reference proteome</keyword>
<evidence type="ECO:0000259" key="2">
    <source>
        <dbReference type="PROSITE" id="PS50126"/>
    </source>
</evidence>
<reference evidence="3 4" key="1">
    <citation type="submission" date="2020-09" db="EMBL/GenBank/DDBJ databases">
        <title>Paenibacillus sp. CAU 1523 isolated from sand of Haeundae Beach.</title>
        <authorList>
            <person name="Kim W."/>
        </authorList>
    </citation>
    <scope>NUCLEOTIDE SEQUENCE [LARGE SCALE GENOMIC DNA]</scope>
    <source>
        <strain evidence="3 4">CAU 1523</strain>
    </source>
</reference>
<protein>
    <submittedName>
        <fullName evidence="3">RNA-binding protein</fullName>
    </submittedName>
</protein>
<dbReference type="EMBL" id="JACYTN010000007">
    <property type="protein sequence ID" value="MBD8499047.1"/>
    <property type="molecule type" value="Genomic_DNA"/>
</dbReference>
<dbReference type="PROSITE" id="PS50126">
    <property type="entry name" value="S1"/>
    <property type="match status" value="1"/>
</dbReference>
<feature type="domain" description="S1 motif" evidence="2">
    <location>
        <begin position="153"/>
        <end position="220"/>
    </location>
</feature>
<dbReference type="InterPro" id="IPR039566">
    <property type="entry name" value="CvfB_S1_st"/>
</dbReference>
<dbReference type="Pfam" id="PF21191">
    <property type="entry name" value="CvfB_1st"/>
    <property type="match status" value="1"/>
</dbReference>
<dbReference type="InterPro" id="IPR014464">
    <property type="entry name" value="CvfB_fam"/>
</dbReference>
<dbReference type="Gene3D" id="2.40.50.140">
    <property type="entry name" value="Nucleic acid-binding proteins"/>
    <property type="match status" value="2"/>
</dbReference>
<evidence type="ECO:0000256" key="1">
    <source>
        <dbReference type="SAM" id="MobiDB-lite"/>
    </source>
</evidence>
<proteinExistence type="predicted"/>
<comment type="caution">
    <text evidence="3">The sequence shown here is derived from an EMBL/GenBank/DDBJ whole genome shotgun (WGS) entry which is preliminary data.</text>
</comment>
<feature type="region of interest" description="Disordered" evidence="1">
    <location>
        <begin position="307"/>
        <end position="401"/>
    </location>
</feature>
<dbReference type="Pfam" id="PF17783">
    <property type="entry name" value="WHD_CvfB"/>
    <property type="match status" value="1"/>
</dbReference>
<dbReference type="Pfam" id="PF13509">
    <property type="entry name" value="S1_2"/>
    <property type="match status" value="1"/>
</dbReference>
<feature type="compositionally biased region" description="Polar residues" evidence="1">
    <location>
        <begin position="368"/>
        <end position="389"/>
    </location>
</feature>